<gene>
    <name evidence="7" type="ORF">SDC9_42265</name>
</gene>
<dbReference type="EMBL" id="VSSQ01000494">
    <property type="protein sequence ID" value="MPL96090.1"/>
    <property type="molecule type" value="Genomic_DNA"/>
</dbReference>
<keyword evidence="3 6" id="KW-0812">Transmembrane</keyword>
<evidence type="ECO:0000256" key="3">
    <source>
        <dbReference type="ARBA" id="ARBA00022692"/>
    </source>
</evidence>
<accession>A0A644VY75</accession>
<feature type="transmembrane region" description="Helical" evidence="6">
    <location>
        <begin position="310"/>
        <end position="327"/>
    </location>
</feature>
<feature type="transmembrane region" description="Helical" evidence="6">
    <location>
        <begin position="285"/>
        <end position="303"/>
    </location>
</feature>
<feature type="transmembrane region" description="Helical" evidence="6">
    <location>
        <begin position="112"/>
        <end position="132"/>
    </location>
</feature>
<reference evidence="7" key="1">
    <citation type="submission" date="2019-08" db="EMBL/GenBank/DDBJ databases">
        <authorList>
            <person name="Kucharzyk K."/>
            <person name="Murdoch R.W."/>
            <person name="Higgins S."/>
            <person name="Loffler F."/>
        </authorList>
    </citation>
    <scope>NUCLEOTIDE SEQUENCE</scope>
</reference>
<feature type="transmembrane region" description="Helical" evidence="6">
    <location>
        <begin position="69"/>
        <end position="91"/>
    </location>
</feature>
<protein>
    <recommendedName>
        <fullName evidence="8">Lipopolysaccharide export system permease protein LptG</fullName>
    </recommendedName>
</protein>
<dbReference type="InterPro" id="IPR005495">
    <property type="entry name" value="LptG/LptF_permease"/>
</dbReference>
<evidence type="ECO:0000256" key="4">
    <source>
        <dbReference type="ARBA" id="ARBA00022989"/>
    </source>
</evidence>
<name>A0A644VY75_9ZZZZ</name>
<keyword evidence="5 6" id="KW-0472">Membrane</keyword>
<evidence type="ECO:0000256" key="6">
    <source>
        <dbReference type="SAM" id="Phobius"/>
    </source>
</evidence>
<evidence type="ECO:0000256" key="5">
    <source>
        <dbReference type="ARBA" id="ARBA00023136"/>
    </source>
</evidence>
<dbReference type="AlphaFoldDB" id="A0A644VY75"/>
<comment type="caution">
    <text evidence="7">The sequence shown here is derived from an EMBL/GenBank/DDBJ whole genome shotgun (WGS) entry which is preliminary data.</text>
</comment>
<evidence type="ECO:0008006" key="8">
    <source>
        <dbReference type="Google" id="ProtNLM"/>
    </source>
</evidence>
<dbReference type="GO" id="GO:0043190">
    <property type="term" value="C:ATP-binding cassette (ABC) transporter complex"/>
    <property type="evidence" value="ECO:0007669"/>
    <property type="project" value="TreeGrafter"/>
</dbReference>
<dbReference type="Pfam" id="PF03739">
    <property type="entry name" value="LptF_LptG"/>
    <property type="match status" value="1"/>
</dbReference>
<organism evidence="7">
    <name type="scientific">bioreactor metagenome</name>
    <dbReference type="NCBI Taxonomy" id="1076179"/>
    <lineage>
        <taxon>unclassified sequences</taxon>
        <taxon>metagenomes</taxon>
        <taxon>ecological metagenomes</taxon>
    </lineage>
</organism>
<dbReference type="PANTHER" id="PTHR33529:SF8">
    <property type="entry name" value="PERMEASE, YJGP_YJGQ FAMILY"/>
    <property type="match status" value="1"/>
</dbReference>
<evidence type="ECO:0000256" key="2">
    <source>
        <dbReference type="ARBA" id="ARBA00022475"/>
    </source>
</evidence>
<proteinExistence type="predicted"/>
<dbReference type="GO" id="GO:0015920">
    <property type="term" value="P:lipopolysaccharide transport"/>
    <property type="evidence" value="ECO:0007669"/>
    <property type="project" value="TreeGrafter"/>
</dbReference>
<sequence length="366" mass="42071">MKIDYRKIGLSKLDTYIIKKFLGTFFFSIILILSIAVIFDLTEKLDNFFDNNAPLEAIIFDYYLNFIPFYMNMFTPLFTFISVIFFTSKLASNTEIIAMLASGISFRRIMKPYFISATIISIMSFILGGYIIPPSNEKLLEFEDAYIKKFKTNYARNIQMEIEPGVILYIERFEIEQNKGYRFSLEKFEDKILTSRLTAESITWDSLYHWKITDYLLRNFDGMRESIVKGTSLDTTIMVQPREFFITAKESAQLNNTQLKEHLDRLKNRGIGSTQAFEDEYYKRFSMPLAAFIMTLMGVSLASRKVRGGIGLHLGIGLALSSIYILFSTLSTSFSVSGAMSPFLAVWLPNFLFLGIGAYLYHTAPK</sequence>
<evidence type="ECO:0000313" key="7">
    <source>
        <dbReference type="EMBL" id="MPL96090.1"/>
    </source>
</evidence>
<feature type="transmembrane region" description="Helical" evidence="6">
    <location>
        <begin position="339"/>
        <end position="361"/>
    </location>
</feature>
<dbReference type="PANTHER" id="PTHR33529">
    <property type="entry name" value="SLR0882 PROTEIN-RELATED"/>
    <property type="match status" value="1"/>
</dbReference>
<feature type="transmembrane region" description="Helical" evidence="6">
    <location>
        <begin position="21"/>
        <end position="39"/>
    </location>
</feature>
<evidence type="ECO:0000256" key="1">
    <source>
        <dbReference type="ARBA" id="ARBA00004651"/>
    </source>
</evidence>
<keyword evidence="4 6" id="KW-1133">Transmembrane helix</keyword>
<comment type="subcellular location">
    <subcellularLocation>
        <location evidence="1">Cell membrane</location>
        <topology evidence="1">Multi-pass membrane protein</topology>
    </subcellularLocation>
</comment>
<keyword evidence="2" id="KW-1003">Cell membrane</keyword>